<dbReference type="RefSeq" id="WP_076498255.1">
    <property type="nucleotide sequence ID" value="NZ_FTOP01000002.1"/>
</dbReference>
<evidence type="ECO:0000256" key="4">
    <source>
        <dbReference type="SAM" id="Phobius"/>
    </source>
</evidence>
<keyword evidence="4" id="KW-0812">Transmembrane</keyword>
<dbReference type="Proteomes" id="UP000186026">
    <property type="component" value="Unassembled WGS sequence"/>
</dbReference>
<feature type="transmembrane region" description="Helical" evidence="4">
    <location>
        <begin position="21"/>
        <end position="40"/>
    </location>
</feature>
<dbReference type="GO" id="GO:0140664">
    <property type="term" value="F:ATP-dependent DNA damage sensor activity"/>
    <property type="evidence" value="ECO:0007669"/>
    <property type="project" value="InterPro"/>
</dbReference>
<protein>
    <submittedName>
        <fullName evidence="6">MutS domain V</fullName>
    </submittedName>
</protein>
<dbReference type="PANTHER" id="PTHR11361">
    <property type="entry name" value="DNA MISMATCH REPAIR PROTEIN MUTS FAMILY MEMBER"/>
    <property type="match status" value="1"/>
</dbReference>
<evidence type="ECO:0000313" key="6">
    <source>
        <dbReference type="EMBL" id="SIS60353.1"/>
    </source>
</evidence>
<dbReference type="GO" id="GO:0006298">
    <property type="term" value="P:mismatch repair"/>
    <property type="evidence" value="ECO:0007669"/>
    <property type="project" value="InterPro"/>
</dbReference>
<keyword evidence="1" id="KW-0547">Nucleotide-binding</keyword>
<dbReference type="SUPFAM" id="SSF48334">
    <property type="entry name" value="DNA repair protein MutS, domain III"/>
    <property type="match status" value="1"/>
</dbReference>
<evidence type="ECO:0000256" key="2">
    <source>
        <dbReference type="ARBA" id="ARBA00022840"/>
    </source>
</evidence>
<evidence type="ECO:0000256" key="3">
    <source>
        <dbReference type="ARBA" id="ARBA00023125"/>
    </source>
</evidence>
<dbReference type="InterPro" id="IPR000432">
    <property type="entry name" value="DNA_mismatch_repair_MutS_C"/>
</dbReference>
<dbReference type="AlphaFoldDB" id="A0A1N7KFI0"/>
<dbReference type="GO" id="GO:0005829">
    <property type="term" value="C:cytosol"/>
    <property type="evidence" value="ECO:0007669"/>
    <property type="project" value="TreeGrafter"/>
</dbReference>
<dbReference type="Gene3D" id="3.40.50.300">
    <property type="entry name" value="P-loop containing nucleotide triphosphate hydrolases"/>
    <property type="match status" value="1"/>
</dbReference>
<keyword evidence="7" id="KW-1185">Reference proteome</keyword>
<evidence type="ECO:0000259" key="5">
    <source>
        <dbReference type="SMART" id="SM00534"/>
    </source>
</evidence>
<accession>A0A1N7KFI0</accession>
<feature type="transmembrane region" description="Helical" evidence="4">
    <location>
        <begin position="204"/>
        <end position="224"/>
    </location>
</feature>
<feature type="transmembrane region" description="Helical" evidence="4">
    <location>
        <begin position="230"/>
        <end position="249"/>
    </location>
</feature>
<dbReference type="EMBL" id="FTOP01000002">
    <property type="protein sequence ID" value="SIS60353.1"/>
    <property type="molecule type" value="Genomic_DNA"/>
</dbReference>
<feature type="transmembrane region" description="Helical" evidence="4">
    <location>
        <begin position="316"/>
        <end position="335"/>
    </location>
</feature>
<dbReference type="Gene3D" id="1.10.1420.10">
    <property type="match status" value="1"/>
</dbReference>
<dbReference type="PANTHER" id="PTHR11361:SF99">
    <property type="entry name" value="DNA MISMATCH REPAIR PROTEIN"/>
    <property type="match status" value="1"/>
</dbReference>
<sequence length="586" mass="67076">MITEIDFELLDKELAQAKKKATALSLVRLLLFFLILAITIVGLSEIRLLLLSLPFALIFFVYLIIQFNRQKDKEAFIKQLMQMAVESEKRKHRELKMFRSGDRYLDKNHPFANDLDLFGEHSLFQVLNHTVNQAGESLLVTWMKSPINAVNAKSRFTAIRELSQKPVFLKSFEALGRAFIGKEKSKKDFYQWLEKPQMWKTWQFLPMLLGPIGGLGVLVGTLFFGLPYGWIGIWILLGMIFLGFVFQSLQEAALVMPNEGDVKTFGLWSAILVKEKFEDDYLKQLQHDFKNQEVAAPEVLKSLEQKTFMIQNRFNLVYLIFNLLFWTDFFLWWRLLVWKNKNAQYLQSWENSFTTWQVLVSLGAFTAEESLTQTVDWTKEDMIEVKDIKHPLLHPAKAVGNDFSMDASNQVVLLTGANMSGKTTFMRTLGINMVMVNLGLSPCATAFRCGHFQLFTSMRNSDNLGESVSSFYAELARIKLLLDTAAEGIKVFFLLDEILKGTNTEDRILGSEALIKQLAASGGKGIISTHDIELSALENKLNYLKNRSFHSEITDQEIHFDYKIKAGPCPSFNAHKLMELMGIKFN</sequence>
<feature type="domain" description="DNA mismatch repair proteins mutS family" evidence="5">
    <location>
        <begin position="409"/>
        <end position="586"/>
    </location>
</feature>
<dbReference type="InterPro" id="IPR036187">
    <property type="entry name" value="DNA_mismatch_repair_MutS_sf"/>
</dbReference>
<dbReference type="GO" id="GO:0005524">
    <property type="term" value="F:ATP binding"/>
    <property type="evidence" value="ECO:0007669"/>
    <property type="project" value="UniProtKB-KW"/>
</dbReference>
<keyword evidence="4" id="KW-1133">Transmembrane helix</keyword>
<name>A0A1N7KFI0_9BACT</name>
<dbReference type="OrthoDB" id="9802448at2"/>
<organism evidence="6 7">
    <name type="scientific">Belliella pelovolcani</name>
    <dbReference type="NCBI Taxonomy" id="529505"/>
    <lineage>
        <taxon>Bacteria</taxon>
        <taxon>Pseudomonadati</taxon>
        <taxon>Bacteroidota</taxon>
        <taxon>Cytophagia</taxon>
        <taxon>Cytophagales</taxon>
        <taxon>Cyclobacteriaceae</taxon>
        <taxon>Belliella</taxon>
    </lineage>
</organism>
<keyword evidence="2" id="KW-0067">ATP-binding</keyword>
<proteinExistence type="predicted"/>
<dbReference type="SUPFAM" id="SSF52540">
    <property type="entry name" value="P-loop containing nucleoside triphosphate hydrolases"/>
    <property type="match status" value="1"/>
</dbReference>
<reference evidence="7" key="1">
    <citation type="submission" date="2017-01" db="EMBL/GenBank/DDBJ databases">
        <authorList>
            <person name="Varghese N."/>
            <person name="Submissions S."/>
        </authorList>
    </citation>
    <scope>NUCLEOTIDE SEQUENCE [LARGE SCALE GENOMIC DNA]</scope>
    <source>
        <strain evidence="7">DSM 46698</strain>
    </source>
</reference>
<dbReference type="InterPro" id="IPR045076">
    <property type="entry name" value="MutS"/>
</dbReference>
<dbReference type="STRING" id="529505.SAMN05421761_10239"/>
<dbReference type="InterPro" id="IPR027417">
    <property type="entry name" value="P-loop_NTPase"/>
</dbReference>
<evidence type="ECO:0000313" key="7">
    <source>
        <dbReference type="Proteomes" id="UP000186026"/>
    </source>
</evidence>
<feature type="transmembrane region" description="Helical" evidence="4">
    <location>
        <begin position="46"/>
        <end position="65"/>
    </location>
</feature>
<gene>
    <name evidence="6" type="ORF">SAMN05421761_10239</name>
</gene>
<keyword evidence="3" id="KW-0238">DNA-binding</keyword>
<dbReference type="SMART" id="SM00534">
    <property type="entry name" value="MUTSac"/>
    <property type="match status" value="1"/>
</dbReference>
<dbReference type="Pfam" id="PF00488">
    <property type="entry name" value="MutS_V"/>
    <property type="match status" value="1"/>
</dbReference>
<keyword evidence="4" id="KW-0472">Membrane</keyword>
<dbReference type="GO" id="GO:0030983">
    <property type="term" value="F:mismatched DNA binding"/>
    <property type="evidence" value="ECO:0007669"/>
    <property type="project" value="InterPro"/>
</dbReference>
<evidence type="ECO:0000256" key="1">
    <source>
        <dbReference type="ARBA" id="ARBA00022741"/>
    </source>
</evidence>